<keyword evidence="4" id="KW-0808">Transferase</keyword>
<evidence type="ECO:0000256" key="2">
    <source>
        <dbReference type="ARBA" id="ARBA00012438"/>
    </source>
</evidence>
<dbReference type="InterPro" id="IPR003018">
    <property type="entry name" value="GAF"/>
</dbReference>
<feature type="modified residue" description="4-aspartylphosphate" evidence="6">
    <location>
        <position position="1015"/>
    </location>
</feature>
<protein>
    <recommendedName>
        <fullName evidence="2">histidine kinase</fullName>
        <ecNumber evidence="2">2.7.13.3</ecNumber>
    </recommendedName>
</protein>
<reference evidence="11" key="1">
    <citation type="submission" date="2021-11" db="EMBL/GenBank/DDBJ databases">
        <title>Genome sequence.</title>
        <authorList>
            <person name="Sun Q."/>
        </authorList>
    </citation>
    <scope>NUCLEOTIDE SEQUENCE</scope>
    <source>
        <strain evidence="11">JC740</strain>
    </source>
</reference>
<gene>
    <name evidence="11" type="ORF">LOC71_12985</name>
</gene>
<dbReference type="InterPro" id="IPR013767">
    <property type="entry name" value="PAS_fold"/>
</dbReference>
<feature type="domain" description="PAS" evidence="9">
    <location>
        <begin position="176"/>
        <end position="245"/>
    </location>
</feature>
<feature type="domain" description="PAC" evidence="10">
    <location>
        <begin position="658"/>
        <end position="710"/>
    </location>
</feature>
<feature type="domain" description="PAC" evidence="10">
    <location>
        <begin position="512"/>
        <end position="567"/>
    </location>
</feature>
<dbReference type="InterPro" id="IPR005467">
    <property type="entry name" value="His_kinase_dom"/>
</dbReference>
<dbReference type="InterPro" id="IPR036890">
    <property type="entry name" value="HATPase_C_sf"/>
</dbReference>
<evidence type="ECO:0000259" key="9">
    <source>
        <dbReference type="PROSITE" id="PS50112"/>
    </source>
</evidence>
<sequence>MADHQSVDRISDPNRLNSLRATKLLDSPPDAAFDRLTRLASRLLKCPASVVTLVDEDRQFFKSCIGLPEPWASRRESPLTYSFCRQAVLCDEPFIVDDASIDPRVKDNPAVAEFGVKAYAGIPIRTTDGHVLGSLCVFDAVSREWNQTEIETLSELASSVESEIELVTISERERDQQQLLAAVIEQSPLAVCVVDSNARVQLWNRSAERMFGYRSDEVVGEALPIVPPEKQSECQTVRESVARGESTIGLSTDRMRRDGTLVHVKLSAVPLAGYEGEPGRMLLMFDDISEQIRADAERDELLGRLQEETSLTNAVLDQLPAGVIVADAESRKVLSINEQAHELIGRRVSAGGSADALASSVGYHVDGTRYQPEEWPTERTMRRGESISNEDIVFEHEDGTRRRILTSSKLVTDANGKQARAITTFTDVTKIRELEAARYRSEQQAKQILASSHDSIKILDLQGCLVSLNPVGALLHEIDDVDELIGTPWIEFWEGEDRERAATAVAEALAGRSGRFRGIRPTRLTKIDRWWDVVVTPIRGENGEPEQILAISRDITESVRAEQQREGLVQKQIQARQEAESAREKYQNLVNGLDAIVWEADANTWEFSFVSERAEQILGYPIQRWLADPGFWPSIIHPDDRQHSIALCQNATRQCQDHDFEYRAITRDGRIVWLRDIVYVTSDDEGHPSHLRGVMVDISARKELEQKLRQRAEQLAEMDARKNEFLAVLAHELRNPLAPVSNAAELLPLCKENPQEVMEIAEILQAQSSQLVRLIDDLMDLSRITRGKIQLQKESVSMVDILQTSVSSVRPSCLARGHQLNVDLSPGNGVVVMGDRVRLAQVFTNLLTNACKYTPSGGAIDVGCEVSDGFVEVFVADNGVGISPEDAEGIFEMFTQVESSVTRSQGGLGIGLTLVQQLVGLHDGVVVLDQTYDGPGSRFVVRLPISDQTEFSDEQLTCVPSETTLNVVVIDDVRAVATMLVKLIGALGHQAQMALGAEEGIELVHKIKPDVVFSDICMPGHSGYEVAAALLPLKESSGTTLIAMTGNGQPEDVKNASAAGFDHHLVKPASIQMLRRVFEEIIATKSSAR</sequence>
<organism evidence="11 12">
    <name type="scientific">Rhodopirellula halodulae</name>
    <dbReference type="NCBI Taxonomy" id="2894198"/>
    <lineage>
        <taxon>Bacteria</taxon>
        <taxon>Pseudomonadati</taxon>
        <taxon>Planctomycetota</taxon>
        <taxon>Planctomycetia</taxon>
        <taxon>Pirellulales</taxon>
        <taxon>Pirellulaceae</taxon>
        <taxon>Rhodopirellula</taxon>
    </lineage>
</organism>
<dbReference type="PROSITE" id="PS50113">
    <property type="entry name" value="PAC"/>
    <property type="match status" value="4"/>
</dbReference>
<comment type="caution">
    <text evidence="11">The sequence shown here is derived from an EMBL/GenBank/DDBJ whole genome shotgun (WGS) entry which is preliminary data.</text>
</comment>
<dbReference type="RefSeq" id="WP_230274126.1">
    <property type="nucleotide sequence ID" value="NZ_JAJKFW010000023.1"/>
</dbReference>
<dbReference type="Pfam" id="PF00072">
    <property type="entry name" value="Response_reg"/>
    <property type="match status" value="1"/>
</dbReference>
<dbReference type="InterPro" id="IPR000014">
    <property type="entry name" value="PAS"/>
</dbReference>
<dbReference type="Proteomes" id="UP001430306">
    <property type="component" value="Unassembled WGS sequence"/>
</dbReference>
<dbReference type="InterPro" id="IPR036097">
    <property type="entry name" value="HisK_dim/P_sf"/>
</dbReference>
<dbReference type="InterPro" id="IPR035965">
    <property type="entry name" value="PAS-like_dom_sf"/>
</dbReference>
<dbReference type="PRINTS" id="PR00344">
    <property type="entry name" value="BCTRLSENSOR"/>
</dbReference>
<dbReference type="Pfam" id="PF08447">
    <property type="entry name" value="PAS_3"/>
    <property type="match status" value="1"/>
</dbReference>
<dbReference type="InterPro" id="IPR003661">
    <property type="entry name" value="HisK_dim/P_dom"/>
</dbReference>
<dbReference type="InterPro" id="IPR000700">
    <property type="entry name" value="PAS-assoc_C"/>
</dbReference>
<keyword evidence="5" id="KW-0418">Kinase</keyword>
<dbReference type="Gene3D" id="3.30.450.40">
    <property type="match status" value="1"/>
</dbReference>
<dbReference type="Gene3D" id="1.10.287.130">
    <property type="match status" value="1"/>
</dbReference>
<dbReference type="Pfam" id="PF08448">
    <property type="entry name" value="PAS_4"/>
    <property type="match status" value="1"/>
</dbReference>
<keyword evidence="3 6" id="KW-0597">Phosphoprotein</keyword>
<dbReference type="SUPFAM" id="SSF55874">
    <property type="entry name" value="ATPase domain of HSP90 chaperone/DNA topoisomerase II/histidine kinase"/>
    <property type="match status" value="1"/>
</dbReference>
<dbReference type="SMART" id="SM00448">
    <property type="entry name" value="REC"/>
    <property type="match status" value="1"/>
</dbReference>
<dbReference type="InterPro" id="IPR004358">
    <property type="entry name" value="Sig_transdc_His_kin-like_C"/>
</dbReference>
<dbReference type="Gene3D" id="3.30.565.10">
    <property type="entry name" value="Histidine kinase-like ATPase, C-terminal domain"/>
    <property type="match status" value="1"/>
</dbReference>
<proteinExistence type="predicted"/>
<dbReference type="Pfam" id="PF13188">
    <property type="entry name" value="PAS_8"/>
    <property type="match status" value="1"/>
</dbReference>
<evidence type="ECO:0000259" key="7">
    <source>
        <dbReference type="PROSITE" id="PS50109"/>
    </source>
</evidence>
<feature type="domain" description="PAS" evidence="9">
    <location>
        <begin position="582"/>
        <end position="642"/>
    </location>
</feature>
<dbReference type="Pfam" id="PF01590">
    <property type="entry name" value="GAF"/>
    <property type="match status" value="1"/>
</dbReference>
<dbReference type="InterPro" id="IPR001789">
    <property type="entry name" value="Sig_transdc_resp-reg_receiver"/>
</dbReference>
<dbReference type="Pfam" id="PF00512">
    <property type="entry name" value="HisKA"/>
    <property type="match status" value="1"/>
</dbReference>
<dbReference type="SMART" id="SM00387">
    <property type="entry name" value="HATPase_c"/>
    <property type="match status" value="1"/>
</dbReference>
<dbReference type="SUPFAM" id="SSF47384">
    <property type="entry name" value="Homodimeric domain of signal transducing histidine kinase"/>
    <property type="match status" value="1"/>
</dbReference>
<evidence type="ECO:0000259" key="10">
    <source>
        <dbReference type="PROSITE" id="PS50113"/>
    </source>
</evidence>
<dbReference type="PROSITE" id="PS50110">
    <property type="entry name" value="RESPONSE_REGULATORY"/>
    <property type="match status" value="1"/>
</dbReference>
<dbReference type="InterPro" id="IPR011006">
    <property type="entry name" value="CheY-like_superfamily"/>
</dbReference>
<name>A0ABS8NJS7_9BACT</name>
<evidence type="ECO:0000313" key="12">
    <source>
        <dbReference type="Proteomes" id="UP001430306"/>
    </source>
</evidence>
<dbReference type="EMBL" id="JAJKFW010000023">
    <property type="protein sequence ID" value="MCC9643192.1"/>
    <property type="molecule type" value="Genomic_DNA"/>
</dbReference>
<feature type="domain" description="PAC" evidence="10">
    <location>
        <begin position="388"/>
        <end position="440"/>
    </location>
</feature>
<feature type="domain" description="Response regulatory" evidence="8">
    <location>
        <begin position="966"/>
        <end position="1082"/>
    </location>
</feature>
<dbReference type="Pfam" id="PF00989">
    <property type="entry name" value="PAS"/>
    <property type="match status" value="1"/>
</dbReference>
<dbReference type="SMART" id="SM00388">
    <property type="entry name" value="HisKA"/>
    <property type="match status" value="1"/>
</dbReference>
<dbReference type="CDD" id="cd00082">
    <property type="entry name" value="HisKA"/>
    <property type="match status" value="1"/>
</dbReference>
<dbReference type="Gene3D" id="3.40.50.2300">
    <property type="match status" value="1"/>
</dbReference>
<evidence type="ECO:0000259" key="8">
    <source>
        <dbReference type="PROSITE" id="PS50110"/>
    </source>
</evidence>
<dbReference type="PANTHER" id="PTHR43047:SF72">
    <property type="entry name" value="OSMOSENSING HISTIDINE PROTEIN KINASE SLN1"/>
    <property type="match status" value="1"/>
</dbReference>
<keyword evidence="12" id="KW-1185">Reference proteome</keyword>
<evidence type="ECO:0000256" key="3">
    <source>
        <dbReference type="ARBA" id="ARBA00022553"/>
    </source>
</evidence>
<evidence type="ECO:0000256" key="4">
    <source>
        <dbReference type="ARBA" id="ARBA00022679"/>
    </source>
</evidence>
<dbReference type="Gene3D" id="3.30.450.20">
    <property type="entry name" value="PAS domain"/>
    <property type="match status" value="4"/>
</dbReference>
<evidence type="ECO:0000256" key="6">
    <source>
        <dbReference type="PROSITE-ProRule" id="PRU00169"/>
    </source>
</evidence>
<dbReference type="PROSITE" id="PS50112">
    <property type="entry name" value="PAS"/>
    <property type="match status" value="2"/>
</dbReference>
<dbReference type="InterPro" id="IPR013656">
    <property type="entry name" value="PAS_4"/>
</dbReference>
<dbReference type="NCBIfam" id="TIGR00229">
    <property type="entry name" value="sensory_box"/>
    <property type="match status" value="3"/>
</dbReference>
<dbReference type="InterPro" id="IPR001610">
    <property type="entry name" value="PAC"/>
</dbReference>
<dbReference type="SMART" id="SM00086">
    <property type="entry name" value="PAC"/>
    <property type="match status" value="4"/>
</dbReference>
<dbReference type="SUPFAM" id="SSF55781">
    <property type="entry name" value="GAF domain-like"/>
    <property type="match status" value="1"/>
</dbReference>
<dbReference type="SMART" id="SM00065">
    <property type="entry name" value="GAF"/>
    <property type="match status" value="1"/>
</dbReference>
<feature type="domain" description="Histidine kinase" evidence="7">
    <location>
        <begin position="728"/>
        <end position="947"/>
    </location>
</feature>
<evidence type="ECO:0000256" key="1">
    <source>
        <dbReference type="ARBA" id="ARBA00000085"/>
    </source>
</evidence>
<dbReference type="PANTHER" id="PTHR43047">
    <property type="entry name" value="TWO-COMPONENT HISTIDINE PROTEIN KINASE"/>
    <property type="match status" value="1"/>
</dbReference>
<feature type="domain" description="PAC" evidence="10">
    <location>
        <begin position="248"/>
        <end position="300"/>
    </location>
</feature>
<evidence type="ECO:0000256" key="5">
    <source>
        <dbReference type="ARBA" id="ARBA00022777"/>
    </source>
</evidence>
<dbReference type="SUPFAM" id="SSF55785">
    <property type="entry name" value="PYP-like sensor domain (PAS domain)"/>
    <property type="match status" value="4"/>
</dbReference>
<dbReference type="CDD" id="cd00130">
    <property type="entry name" value="PAS"/>
    <property type="match status" value="3"/>
</dbReference>
<comment type="catalytic activity">
    <reaction evidence="1">
        <text>ATP + protein L-histidine = ADP + protein N-phospho-L-histidine.</text>
        <dbReference type="EC" id="2.7.13.3"/>
    </reaction>
</comment>
<dbReference type="Pfam" id="PF02518">
    <property type="entry name" value="HATPase_c"/>
    <property type="match status" value="1"/>
</dbReference>
<dbReference type="InterPro" id="IPR003594">
    <property type="entry name" value="HATPase_dom"/>
</dbReference>
<dbReference type="EC" id="2.7.13.3" evidence="2"/>
<dbReference type="PROSITE" id="PS50109">
    <property type="entry name" value="HIS_KIN"/>
    <property type="match status" value="1"/>
</dbReference>
<dbReference type="InterPro" id="IPR013655">
    <property type="entry name" value="PAS_fold_3"/>
</dbReference>
<dbReference type="CDD" id="cd00075">
    <property type="entry name" value="HATPase"/>
    <property type="match status" value="1"/>
</dbReference>
<dbReference type="InterPro" id="IPR029016">
    <property type="entry name" value="GAF-like_dom_sf"/>
</dbReference>
<dbReference type="SUPFAM" id="SSF52172">
    <property type="entry name" value="CheY-like"/>
    <property type="match status" value="1"/>
</dbReference>
<dbReference type="SMART" id="SM00091">
    <property type="entry name" value="PAS"/>
    <property type="match status" value="4"/>
</dbReference>
<evidence type="ECO:0000313" key="11">
    <source>
        <dbReference type="EMBL" id="MCC9643192.1"/>
    </source>
</evidence>
<accession>A0ABS8NJS7</accession>